<dbReference type="EMBL" id="PYYB01000001">
    <property type="protein sequence ID" value="PTL59215.1"/>
    <property type="molecule type" value="Genomic_DNA"/>
</dbReference>
<comment type="caution">
    <text evidence="3">The sequence shown here is derived from an EMBL/GenBank/DDBJ whole genome shotgun (WGS) entry which is preliminary data.</text>
</comment>
<gene>
    <name evidence="3" type="ORF">C7Y72_05900</name>
</gene>
<feature type="domain" description="FHA" evidence="2">
    <location>
        <begin position="186"/>
        <end position="235"/>
    </location>
</feature>
<dbReference type="PANTHER" id="PTHR23308">
    <property type="entry name" value="NUCLEAR INHIBITOR OF PROTEIN PHOSPHATASE-1"/>
    <property type="match status" value="1"/>
</dbReference>
<dbReference type="Proteomes" id="UP000240739">
    <property type="component" value="Unassembled WGS sequence"/>
</dbReference>
<dbReference type="SMART" id="SM00240">
    <property type="entry name" value="FHA"/>
    <property type="match status" value="1"/>
</dbReference>
<dbReference type="Pfam" id="PF00498">
    <property type="entry name" value="FHA"/>
    <property type="match status" value="1"/>
</dbReference>
<name>A0A2T4UJ35_9ACTN</name>
<evidence type="ECO:0000313" key="3">
    <source>
        <dbReference type="EMBL" id="PTL59215.1"/>
    </source>
</evidence>
<protein>
    <recommendedName>
        <fullName evidence="2">FHA domain-containing protein</fullName>
    </recommendedName>
</protein>
<accession>A0A2T4UJ35</accession>
<organism evidence="3 4">
    <name type="scientific">Paraconexibacter algicola</name>
    <dbReference type="NCBI Taxonomy" id="2133960"/>
    <lineage>
        <taxon>Bacteria</taxon>
        <taxon>Bacillati</taxon>
        <taxon>Actinomycetota</taxon>
        <taxon>Thermoleophilia</taxon>
        <taxon>Solirubrobacterales</taxon>
        <taxon>Paraconexibacteraceae</taxon>
        <taxon>Paraconexibacter</taxon>
    </lineage>
</organism>
<dbReference type="PROSITE" id="PS50006">
    <property type="entry name" value="FHA_DOMAIN"/>
    <property type="match status" value="1"/>
</dbReference>
<dbReference type="InterPro" id="IPR050923">
    <property type="entry name" value="Cell_Proc_Reg/RNA_Proc"/>
</dbReference>
<dbReference type="InterPro" id="IPR042287">
    <property type="entry name" value="FhaA_N_sf"/>
</dbReference>
<dbReference type="InterPro" id="IPR000253">
    <property type="entry name" value="FHA_dom"/>
</dbReference>
<reference evidence="3 4" key="1">
    <citation type="submission" date="2018-03" db="EMBL/GenBank/DDBJ databases">
        <title>Aquarubrobacter algicola gen. nov., sp. nov., a novel actinobacterium isolated from shallow eutrophic lake during the end of cyanobacterial harmful algal blooms.</title>
        <authorList>
            <person name="Chun S.J."/>
        </authorList>
    </citation>
    <scope>NUCLEOTIDE SEQUENCE [LARGE SCALE GENOMIC DNA]</scope>
    <source>
        <strain evidence="3 4">Seoho-28</strain>
    </source>
</reference>
<evidence type="ECO:0000259" key="2">
    <source>
        <dbReference type="PROSITE" id="PS50006"/>
    </source>
</evidence>
<evidence type="ECO:0000256" key="1">
    <source>
        <dbReference type="ARBA" id="ARBA00022553"/>
    </source>
</evidence>
<dbReference type="InterPro" id="IPR008984">
    <property type="entry name" value="SMAD_FHA_dom_sf"/>
</dbReference>
<keyword evidence="1" id="KW-0597">Phosphoprotein</keyword>
<dbReference type="Gene3D" id="2.60.200.20">
    <property type="match status" value="1"/>
</dbReference>
<dbReference type="CDD" id="cd00060">
    <property type="entry name" value="FHA"/>
    <property type="match status" value="1"/>
</dbReference>
<dbReference type="SUPFAM" id="SSF49879">
    <property type="entry name" value="SMAD/FHA domain"/>
    <property type="match status" value="1"/>
</dbReference>
<dbReference type="Gene3D" id="3.30.2320.60">
    <property type="entry name" value="FhaA, phosphopeptide-binding domain (DUF3662)"/>
    <property type="match status" value="1"/>
</dbReference>
<dbReference type="AlphaFoldDB" id="A0A2T4UJ35"/>
<sequence length="259" mass="28635">MSVLRNLESRIAGLVEGTFGRVFRTPVRPVEIARRLVKEMDEHRTVSVSRTYVPNEYIVWLSPEDRESFVAIEHEVADELAVRVLEHARGERLALVSRPVITFDTDDRLRLGEFGIQARLVRPEESPRARATGDVPAVVQAEHSSTMVFSSAERLSEPLEPQRAERRGRALVVAEGRRMVVPAGGAVIGRSRECDIVLGDSNVSRRHAEIRPHGNGWVVEDLGSTNGVRVNGDPARGATPIRGGDRLDIGTVPVSFEVE</sequence>
<dbReference type="RefSeq" id="WP_107567651.1">
    <property type="nucleotide sequence ID" value="NZ_PYYB01000001.1"/>
</dbReference>
<dbReference type="InterPro" id="IPR022128">
    <property type="entry name" value="FhaA_N"/>
</dbReference>
<evidence type="ECO:0000313" key="4">
    <source>
        <dbReference type="Proteomes" id="UP000240739"/>
    </source>
</evidence>
<dbReference type="OrthoDB" id="151099at2"/>
<dbReference type="Pfam" id="PF12401">
    <property type="entry name" value="FhaA_N"/>
    <property type="match status" value="1"/>
</dbReference>
<proteinExistence type="predicted"/>
<keyword evidence="4" id="KW-1185">Reference proteome</keyword>